<name>A0A1H7NTH2_HALLR</name>
<proteinExistence type="predicted"/>
<evidence type="ECO:0000313" key="2">
    <source>
        <dbReference type="EMBL" id="SEL26624.1"/>
    </source>
</evidence>
<dbReference type="EMBL" id="FOAD01000003">
    <property type="protein sequence ID" value="SEL26624.1"/>
    <property type="molecule type" value="Genomic_DNA"/>
</dbReference>
<accession>A0A1H7NTH2</accession>
<feature type="region of interest" description="Disordered" evidence="1">
    <location>
        <begin position="226"/>
        <end position="274"/>
    </location>
</feature>
<feature type="region of interest" description="Disordered" evidence="1">
    <location>
        <begin position="494"/>
        <end position="514"/>
    </location>
</feature>
<evidence type="ECO:0000256" key="1">
    <source>
        <dbReference type="SAM" id="MobiDB-lite"/>
    </source>
</evidence>
<gene>
    <name evidence="2" type="ORF">SAMN04488691_103426</name>
</gene>
<reference evidence="2 3" key="1">
    <citation type="submission" date="2016-10" db="EMBL/GenBank/DDBJ databases">
        <authorList>
            <person name="de Groot N.N."/>
        </authorList>
    </citation>
    <scope>NUCLEOTIDE SEQUENCE [LARGE SCALE GENOMIC DNA]</scope>
    <source>
        <strain evidence="2 3">CDM_5</strain>
    </source>
</reference>
<feature type="region of interest" description="Disordered" evidence="1">
    <location>
        <begin position="537"/>
        <end position="556"/>
    </location>
</feature>
<evidence type="ECO:0000313" key="3">
    <source>
        <dbReference type="Proteomes" id="UP000183894"/>
    </source>
</evidence>
<protein>
    <submittedName>
        <fullName evidence="2">Uncharacterized protein</fullName>
    </submittedName>
</protein>
<feature type="compositionally biased region" description="Low complexity" evidence="1">
    <location>
        <begin position="233"/>
        <end position="245"/>
    </location>
</feature>
<sequence>MEPRQGERGGQPVPEQTRLSLLTSNLRRLDMQACLAFVADLWAARGFETRVDGAVVRATRGGRHTTVLPVSGRLRDRLRSPTPAVSGAEIDAVASFGNDGRGARLADRHEARHLDATALSEMLLYALDHHVADALCERHFGAPLDGLQPSGWTRTRYRVEDVRQRVSRVGRRVAGPVARGVRVGRSLIPDTPRTSRGAATLLVAVLLVSGAAVALGLVDSPFGEAGQPGSNVAQTTAQTGDGAADPASATPADGTGRFGDTLVSPPMFPEERGQPPLEPVEAGDLADVPGVGPEGITNLTALSAAHQTALENQSYTLWVDEYRPREDDPNGTRVQYDTDVTVAGDRYLVAENVEAGRTQVRLRAVYYDGTDWHVAERENGTERVRRIGGNASVPPMEFDPGQRNHTLVGQYLATLKTNVTGKVRSGTNTYYRIEGETRLSIDSDGPVRDYRFVAYVDERGFVADALVTYVHLTSDGPVRVQFEWTYGRLGETTLTSPPWAEENETADDAPPSVLNSGYSDRFGRMLGSGVYVTVASTRKTSARSSSVTTSVGGPQS</sequence>
<dbReference type="Proteomes" id="UP000183894">
    <property type="component" value="Unassembled WGS sequence"/>
</dbReference>
<organism evidence="2 3">
    <name type="scientific">Haloferax larsenii</name>
    <dbReference type="NCBI Taxonomy" id="302484"/>
    <lineage>
        <taxon>Archaea</taxon>
        <taxon>Methanobacteriati</taxon>
        <taxon>Methanobacteriota</taxon>
        <taxon>Stenosarchaea group</taxon>
        <taxon>Halobacteria</taxon>
        <taxon>Halobacteriales</taxon>
        <taxon>Haloferacaceae</taxon>
        <taxon>Haloferax</taxon>
    </lineage>
</organism>
<dbReference type="AlphaFoldDB" id="A0A1H7NTH2"/>